<gene>
    <name evidence="1" type="ORF">RM573_16720</name>
</gene>
<sequence>MNYIPLDEFKYAWIFRHKSLAIDSKELNKIKPMAEQRAMVLWDSFISKQADHPDFFKQGDWAFDKANWHESGKWEGIWDSDEAALPDAILENIQWDPNTIVYYCINRKLVIETTWLTFKNCWKNFLFIDDGTILIGKKRAEAIQFKSNGQFKIGKKS</sequence>
<evidence type="ECO:0000313" key="1">
    <source>
        <dbReference type="EMBL" id="MDT0605247.1"/>
    </source>
</evidence>
<accession>A0ABU3A4Z4</accession>
<protein>
    <submittedName>
        <fullName evidence="1">DUF2947 family protein</fullName>
    </submittedName>
</protein>
<dbReference type="InterPro" id="IPR021334">
    <property type="entry name" value="DUF2947"/>
</dbReference>
<comment type="caution">
    <text evidence="1">The sequence shown here is derived from an EMBL/GenBank/DDBJ whole genome shotgun (WGS) entry which is preliminary data.</text>
</comment>
<proteinExistence type="predicted"/>
<dbReference type="Pfam" id="PF11163">
    <property type="entry name" value="DUF2947"/>
    <property type="match status" value="1"/>
</dbReference>
<dbReference type="EMBL" id="JAVRIF010000012">
    <property type="protein sequence ID" value="MDT0605247.1"/>
    <property type="molecule type" value="Genomic_DNA"/>
</dbReference>
<name>A0ABU3A4Z4_9GAMM</name>
<dbReference type="Proteomes" id="UP001266357">
    <property type="component" value="Unassembled WGS sequence"/>
</dbReference>
<reference evidence="1 2" key="1">
    <citation type="submission" date="2023-09" db="EMBL/GenBank/DDBJ databases">
        <authorList>
            <person name="Rey-Velasco X."/>
        </authorList>
    </citation>
    <scope>NUCLEOTIDE SEQUENCE [LARGE SCALE GENOMIC DNA]</scope>
    <source>
        <strain evidence="1 2">W431</strain>
    </source>
</reference>
<keyword evidence="2" id="KW-1185">Reference proteome</keyword>
<dbReference type="RefSeq" id="WP_311584700.1">
    <property type="nucleotide sequence ID" value="NZ_JAVRIF010000012.1"/>
</dbReference>
<organism evidence="1 2">
    <name type="scientific">Thalassotalea castellviae</name>
    <dbReference type="NCBI Taxonomy" id="3075612"/>
    <lineage>
        <taxon>Bacteria</taxon>
        <taxon>Pseudomonadati</taxon>
        <taxon>Pseudomonadota</taxon>
        <taxon>Gammaproteobacteria</taxon>
        <taxon>Alteromonadales</taxon>
        <taxon>Colwelliaceae</taxon>
        <taxon>Thalassotalea</taxon>
    </lineage>
</organism>
<evidence type="ECO:0000313" key="2">
    <source>
        <dbReference type="Proteomes" id="UP001266357"/>
    </source>
</evidence>